<dbReference type="EMBL" id="SSFO01000189">
    <property type="protein sequence ID" value="TXI31423.1"/>
    <property type="molecule type" value="Genomic_DNA"/>
</dbReference>
<gene>
    <name evidence="1" type="ORF">E6Q69_11430</name>
</gene>
<accession>A0A5C7W355</accession>
<comment type="caution">
    <text evidence="1">The sequence shown here is derived from an EMBL/GenBank/DDBJ whole genome shotgun (WGS) entry which is preliminary data.</text>
</comment>
<name>A0A5C7W355_AQUAC</name>
<proteinExistence type="predicted"/>
<evidence type="ECO:0000313" key="2">
    <source>
        <dbReference type="Proteomes" id="UP000321110"/>
    </source>
</evidence>
<evidence type="ECO:0000313" key="1">
    <source>
        <dbReference type="EMBL" id="TXI31423.1"/>
    </source>
</evidence>
<organism evidence="1 2">
    <name type="scientific">Aquipseudomonas alcaligenes</name>
    <name type="common">Pseudomonas alcaligenes</name>
    <dbReference type="NCBI Taxonomy" id="43263"/>
    <lineage>
        <taxon>Bacteria</taxon>
        <taxon>Pseudomonadati</taxon>
        <taxon>Pseudomonadota</taxon>
        <taxon>Gammaproteobacteria</taxon>
        <taxon>Pseudomonadales</taxon>
        <taxon>Pseudomonadaceae</taxon>
        <taxon>Aquipseudomonas</taxon>
    </lineage>
</organism>
<dbReference type="AlphaFoldDB" id="A0A5C7W355"/>
<sequence length="136" mass="15591">MTKTDCVNELYTHIETARAMLYSGKESQLLKDWLNEVEAYVNDYRQYLEGIEEGLSSREAWDEVGTDLNELRQGLLELERPDALDDLYEDAARDDKDAPTDFAKEVLEGYANALDEHLHAIACGLADLLERATYWQ</sequence>
<dbReference type="Proteomes" id="UP000321110">
    <property type="component" value="Unassembled WGS sequence"/>
</dbReference>
<protein>
    <submittedName>
        <fullName evidence="1">Uncharacterized protein</fullName>
    </submittedName>
</protein>
<reference evidence="1 2" key="1">
    <citation type="submission" date="2018-09" db="EMBL/GenBank/DDBJ databases">
        <title>Metagenome Assembled Genomes from an Advanced Water Purification Facility.</title>
        <authorList>
            <person name="Stamps B.W."/>
            <person name="Spear J.R."/>
        </authorList>
    </citation>
    <scope>NUCLEOTIDE SEQUENCE [LARGE SCALE GENOMIC DNA]</scope>
    <source>
        <strain evidence="1">Bin_52_1</strain>
    </source>
</reference>